<name>A0A410MBF3_9BACI</name>
<keyword evidence="2" id="KW-0808">Transferase</keyword>
<protein>
    <submittedName>
        <fullName evidence="2">GNAT family N-acetyltransferase</fullName>
    </submittedName>
</protein>
<dbReference type="Pfam" id="PF13302">
    <property type="entry name" value="Acetyltransf_3"/>
    <property type="match status" value="1"/>
</dbReference>
<dbReference type="PANTHER" id="PTHR43792:SF16">
    <property type="entry name" value="N-ACETYLTRANSFERASE DOMAIN-CONTAINING PROTEIN"/>
    <property type="match status" value="1"/>
</dbReference>
<evidence type="ECO:0000313" key="2">
    <source>
        <dbReference type="EMBL" id="QAS52074.1"/>
    </source>
</evidence>
<dbReference type="PANTHER" id="PTHR43792">
    <property type="entry name" value="GNAT FAMILY, PUTATIVE (AFU_ORTHOLOGUE AFUA_3G00765)-RELATED-RELATED"/>
    <property type="match status" value="1"/>
</dbReference>
<evidence type="ECO:0000259" key="1">
    <source>
        <dbReference type="PROSITE" id="PS51186"/>
    </source>
</evidence>
<evidence type="ECO:0000313" key="3">
    <source>
        <dbReference type="Proteomes" id="UP000287756"/>
    </source>
</evidence>
<gene>
    <name evidence="2" type="ORF">HLI_07475</name>
</gene>
<dbReference type="InterPro" id="IPR051531">
    <property type="entry name" value="N-acetyltransferase"/>
</dbReference>
<dbReference type="OrthoDB" id="9798081at2"/>
<dbReference type="InterPro" id="IPR000182">
    <property type="entry name" value="GNAT_dom"/>
</dbReference>
<dbReference type="SUPFAM" id="SSF55729">
    <property type="entry name" value="Acyl-CoA N-acyltransferases (Nat)"/>
    <property type="match status" value="1"/>
</dbReference>
<dbReference type="PROSITE" id="PS51186">
    <property type="entry name" value="GNAT"/>
    <property type="match status" value="1"/>
</dbReference>
<dbReference type="Proteomes" id="UP000287756">
    <property type="component" value="Chromosome"/>
</dbReference>
<dbReference type="Gene3D" id="3.40.630.30">
    <property type="match status" value="1"/>
</dbReference>
<dbReference type="InterPro" id="IPR016181">
    <property type="entry name" value="Acyl_CoA_acyltransferase"/>
</dbReference>
<organism evidence="2 3">
    <name type="scientific">Halobacillus litoralis</name>
    <dbReference type="NCBI Taxonomy" id="45668"/>
    <lineage>
        <taxon>Bacteria</taxon>
        <taxon>Bacillati</taxon>
        <taxon>Bacillota</taxon>
        <taxon>Bacilli</taxon>
        <taxon>Bacillales</taxon>
        <taxon>Bacillaceae</taxon>
        <taxon>Halobacillus</taxon>
    </lineage>
</organism>
<accession>A0A410MBF3</accession>
<dbReference type="GO" id="GO:0016747">
    <property type="term" value="F:acyltransferase activity, transferring groups other than amino-acyl groups"/>
    <property type="evidence" value="ECO:0007669"/>
    <property type="project" value="InterPro"/>
</dbReference>
<dbReference type="KEGG" id="hli:HLI_07475"/>
<dbReference type="RefSeq" id="WP_128524336.1">
    <property type="nucleotide sequence ID" value="NZ_CP026118.1"/>
</dbReference>
<reference evidence="2 3" key="1">
    <citation type="submission" date="2018-01" db="EMBL/GenBank/DDBJ databases">
        <title>The whole genome sequencing and assembly of Halobacillus litoralis ERB031 strain.</title>
        <authorList>
            <person name="Lee S.-J."/>
            <person name="Park M.-K."/>
            <person name="Kim J.-Y."/>
            <person name="Lee Y.-J."/>
            <person name="Yi H."/>
            <person name="Bahn Y.-S."/>
            <person name="Kim J.F."/>
            <person name="Lee D.-W."/>
        </authorList>
    </citation>
    <scope>NUCLEOTIDE SEQUENCE [LARGE SCALE GENOMIC DNA]</scope>
    <source>
        <strain evidence="2 3">ERB 031</strain>
    </source>
</reference>
<dbReference type="AlphaFoldDB" id="A0A410MBF3"/>
<dbReference type="EMBL" id="CP026118">
    <property type="protein sequence ID" value="QAS52074.1"/>
    <property type="molecule type" value="Genomic_DNA"/>
</dbReference>
<feature type="domain" description="N-acetyltransferase" evidence="1">
    <location>
        <begin position="7"/>
        <end position="164"/>
    </location>
</feature>
<proteinExistence type="predicted"/>
<sequence length="164" mass="19056">MLETNRCVVRKISNDDYDDVKEIYLNEEVRKYLGGTREIDSISTILAQMVMPPDHSFYWKIKDKRTDSFVGLISLDPHHSGDQLEISYQLLPQWWGKGYAGEVLSSVLHYGFTVLKLPRVVAETQTANMRSRRLLEKSGMKLVTIRQRFGAEQSIYQIERDDLK</sequence>